<evidence type="ECO:0008006" key="5">
    <source>
        <dbReference type="Google" id="ProtNLM"/>
    </source>
</evidence>
<evidence type="ECO:0000313" key="3">
    <source>
        <dbReference type="EMBL" id="OQE67189.1"/>
    </source>
</evidence>
<dbReference type="GO" id="GO:0004523">
    <property type="term" value="F:RNA-DNA hybrid ribonuclease activity"/>
    <property type="evidence" value="ECO:0007669"/>
    <property type="project" value="InterPro"/>
</dbReference>
<reference evidence="4" key="1">
    <citation type="journal article" date="2017" name="Nat. Microbiol.">
        <title>Global analysis of biosynthetic gene clusters reveals vast potential of secondary metabolite production in Penicillium species.</title>
        <authorList>
            <person name="Nielsen J.C."/>
            <person name="Grijseels S."/>
            <person name="Prigent S."/>
            <person name="Ji B."/>
            <person name="Dainat J."/>
            <person name="Nielsen K.F."/>
            <person name="Frisvad J.C."/>
            <person name="Workman M."/>
            <person name="Nielsen J."/>
        </authorList>
    </citation>
    <scope>NUCLEOTIDE SEQUENCE [LARGE SCALE GENOMIC DNA]</scope>
    <source>
        <strain evidence="4">IBT 13039</strain>
    </source>
</reference>
<organism evidence="3 4">
    <name type="scientific">Penicillium nalgiovense</name>
    <dbReference type="NCBI Taxonomy" id="60175"/>
    <lineage>
        <taxon>Eukaryota</taxon>
        <taxon>Fungi</taxon>
        <taxon>Dikarya</taxon>
        <taxon>Ascomycota</taxon>
        <taxon>Pezizomycotina</taxon>
        <taxon>Eurotiomycetes</taxon>
        <taxon>Eurotiomycetidae</taxon>
        <taxon>Eurotiales</taxon>
        <taxon>Aspergillaceae</taxon>
        <taxon>Penicillium</taxon>
    </lineage>
</organism>
<dbReference type="STRING" id="60175.A0A1V6WWD0"/>
<dbReference type="GO" id="GO:0003676">
    <property type="term" value="F:nucleic acid binding"/>
    <property type="evidence" value="ECO:0007669"/>
    <property type="project" value="InterPro"/>
</dbReference>
<feature type="domain" description="Reverse transcriptase" evidence="1">
    <location>
        <begin position="1"/>
        <end position="109"/>
    </location>
</feature>
<name>A0A1V6WWD0_PENNA</name>
<dbReference type="InterPro" id="IPR002156">
    <property type="entry name" value="RNaseH_domain"/>
</dbReference>
<accession>A0A1V6WWD0</accession>
<gene>
    <name evidence="3" type="ORF">PENNAL_c0176G06658</name>
</gene>
<evidence type="ECO:0000259" key="2">
    <source>
        <dbReference type="PROSITE" id="PS50879"/>
    </source>
</evidence>
<dbReference type="PROSITE" id="PS50879">
    <property type="entry name" value="RNASE_H_1"/>
    <property type="match status" value="1"/>
</dbReference>
<dbReference type="Pfam" id="PF00075">
    <property type="entry name" value="RNase_H"/>
    <property type="match status" value="1"/>
</dbReference>
<dbReference type="PROSITE" id="PS50878">
    <property type="entry name" value="RT_POL"/>
    <property type="match status" value="1"/>
</dbReference>
<dbReference type="SUPFAM" id="SSF53098">
    <property type="entry name" value="Ribonuclease H-like"/>
    <property type="match status" value="1"/>
</dbReference>
<dbReference type="OMA" id="EREDATH"/>
<proteinExistence type="predicted"/>
<dbReference type="EMBL" id="MOOB01000176">
    <property type="protein sequence ID" value="OQE67189.1"/>
    <property type="molecule type" value="Genomic_DNA"/>
</dbReference>
<dbReference type="Proteomes" id="UP000191691">
    <property type="component" value="Unassembled WGS sequence"/>
</dbReference>
<dbReference type="InterPro" id="IPR012337">
    <property type="entry name" value="RNaseH-like_sf"/>
</dbReference>
<dbReference type="Gene3D" id="3.30.420.10">
    <property type="entry name" value="Ribonuclease H-like superfamily/Ribonuclease H"/>
    <property type="match status" value="1"/>
</dbReference>
<dbReference type="PANTHER" id="PTHR33481:SF1">
    <property type="entry name" value="ENDONUCLEASE_EXONUCLEASE_PHOSPHATASE DOMAIN-CONTAINING PROTEIN-RELATED"/>
    <property type="match status" value="1"/>
</dbReference>
<dbReference type="CDD" id="cd09276">
    <property type="entry name" value="Rnase_HI_RT_non_LTR"/>
    <property type="match status" value="1"/>
</dbReference>
<dbReference type="InterPro" id="IPR036397">
    <property type="entry name" value="RNaseH_sf"/>
</dbReference>
<evidence type="ECO:0000259" key="1">
    <source>
        <dbReference type="PROSITE" id="PS50878"/>
    </source>
</evidence>
<dbReference type="AlphaFoldDB" id="A0A1V6WWD0"/>
<comment type="caution">
    <text evidence="3">The sequence shown here is derived from an EMBL/GenBank/DDBJ whole genome shotgun (WGS) entry which is preliminary data.</text>
</comment>
<feature type="non-terminal residue" evidence="3">
    <location>
        <position position="1"/>
    </location>
</feature>
<evidence type="ECO:0000313" key="4">
    <source>
        <dbReference type="Proteomes" id="UP000191691"/>
    </source>
</evidence>
<sequence>TAPLVNAGLAQGSPLSPILFAFFNADLVDQPVDSQGGASAFIDDYFRWRVGGSVQENLSKIQSEDVPRIEEWARRTGSCFAAEKTELIHLTRKKGEHREGQIIFDGTDVKPSPTAKLLGVVFDQRLRWKEHVQQVIKRATKTAIALSGLRHLRPEQMRQLYQACVAPIVDYASTVWHDPLRDKVHIRHLNTVQRNVLIRILSAFRTVATATLEVEAYILPTHLRLRHRAQRTIARLHTLPRDHPIWSALFRAQNRRNNVGSYARFPLAEALKTMEVDRLNELETIDPRPLPPWRPNAFMEIELEHDREIARERAEDARNTSDIVVYSDASGREGHLGAAIVALNDNDEVIESQQVQVGSMERWSVHVAGLMGIFYAISMVFKLAHQCASIENHMHITATILCDSRSALQAIQNVKIRSGQRIVHAILQAATEVQAGHVSLRLQWMPGHCEIVGNEAADRLAKEAAQPGKSHPFRPLLTREYAFIRGKIQAQWEQEWKSSIKGAHLRKVDGALPARHTRKLYGSLPRNRAYLLTQLRTGHIWLSTYAKKFGFRDNDRCDSRHNGNAK</sequence>
<dbReference type="PANTHER" id="PTHR33481">
    <property type="entry name" value="REVERSE TRANSCRIPTASE"/>
    <property type="match status" value="1"/>
</dbReference>
<feature type="domain" description="RNase H type-1" evidence="2">
    <location>
        <begin position="319"/>
        <end position="466"/>
    </location>
</feature>
<protein>
    <recommendedName>
        <fullName evidence="5">RNase H type-1 domain-containing protein</fullName>
    </recommendedName>
</protein>
<keyword evidence="4" id="KW-1185">Reference proteome</keyword>
<dbReference type="InterPro" id="IPR000477">
    <property type="entry name" value="RT_dom"/>
</dbReference>